<name>A0A0S4JC67_BODSA</name>
<dbReference type="EMBL" id="CYKH01001692">
    <property type="protein sequence ID" value="CUG88958.1"/>
    <property type="molecule type" value="Genomic_DNA"/>
</dbReference>
<feature type="compositionally biased region" description="Low complexity" evidence="1">
    <location>
        <begin position="82"/>
        <end position="106"/>
    </location>
</feature>
<gene>
    <name evidence="2" type="ORF">BSAL_18500</name>
</gene>
<dbReference type="Proteomes" id="UP000051952">
    <property type="component" value="Unassembled WGS sequence"/>
</dbReference>
<evidence type="ECO:0000313" key="2">
    <source>
        <dbReference type="EMBL" id="CUG88958.1"/>
    </source>
</evidence>
<evidence type="ECO:0000256" key="1">
    <source>
        <dbReference type="SAM" id="MobiDB-lite"/>
    </source>
</evidence>
<proteinExistence type="predicted"/>
<protein>
    <submittedName>
        <fullName evidence="2">Uncharacterized protein</fullName>
    </submittedName>
</protein>
<accession>A0A0S4JC67</accession>
<feature type="region of interest" description="Disordered" evidence="1">
    <location>
        <begin position="63"/>
        <end position="116"/>
    </location>
</feature>
<sequence length="331" mass="36353">MYKAQRTTDEKIVDTDDESFIQPSNLRELLTHRDDVIYAARQNQTKTFNMRTWALSSRGVRSSATASVGGGQNDGMSQVSGVSPTTVTNVNNNAAPSPSSSKAPPATKKRAKQQQWLVDDEGAVEVDKPFFDYTFEHSSILEHRVDCPVRPTSNYALASIHSWKPGMERNLNGSSFLEEQAETRVDESMRRRESLFPNFQQQPQEGVLSLTVASVTGTLAEWTDSRVEGNKEEEGVAQLEGVSIKNNNALSILTDGSVIIAPPPSKDDAPASIPSSRILGKGPLLDSSFIHPLQRATSNLPPAFGAAYQDHLASTASRVDRHREKLQFELE</sequence>
<organism evidence="2 3">
    <name type="scientific">Bodo saltans</name>
    <name type="common">Flagellated protozoan</name>
    <dbReference type="NCBI Taxonomy" id="75058"/>
    <lineage>
        <taxon>Eukaryota</taxon>
        <taxon>Discoba</taxon>
        <taxon>Euglenozoa</taxon>
        <taxon>Kinetoplastea</taxon>
        <taxon>Metakinetoplastina</taxon>
        <taxon>Eubodonida</taxon>
        <taxon>Bodonidae</taxon>
        <taxon>Bodo</taxon>
    </lineage>
</organism>
<keyword evidence="3" id="KW-1185">Reference proteome</keyword>
<evidence type="ECO:0000313" key="3">
    <source>
        <dbReference type="Proteomes" id="UP000051952"/>
    </source>
</evidence>
<dbReference type="VEuPathDB" id="TriTrypDB:BSAL_18500"/>
<dbReference type="AlphaFoldDB" id="A0A0S4JC67"/>
<feature type="non-terminal residue" evidence="2">
    <location>
        <position position="331"/>
    </location>
</feature>
<reference evidence="3" key="1">
    <citation type="submission" date="2015-09" db="EMBL/GenBank/DDBJ databases">
        <authorList>
            <consortium name="Pathogen Informatics"/>
        </authorList>
    </citation>
    <scope>NUCLEOTIDE SEQUENCE [LARGE SCALE GENOMIC DNA]</scope>
    <source>
        <strain evidence="3">Lake Konstanz</strain>
    </source>
</reference>